<dbReference type="RefSeq" id="WP_075148980.1">
    <property type="nucleotide sequence ID" value="NZ_CP018839.1"/>
</dbReference>
<accession>A0A1H5Z7Z4</accession>
<evidence type="ECO:0000313" key="2">
    <source>
        <dbReference type="Proteomes" id="UP000185739"/>
    </source>
</evidence>
<reference evidence="1 2" key="1">
    <citation type="submission" date="2016-12" db="EMBL/GenBank/DDBJ databases">
        <title>Complete genome sequence of Thauera chlorobenzoica, a Betaproteobacterium degrading haloaromatics anaerobically to CO2 and halides.</title>
        <authorList>
            <person name="Goris T."/>
            <person name="Mergelsberg M."/>
            <person name="Boll M."/>
        </authorList>
    </citation>
    <scope>NUCLEOTIDE SEQUENCE [LARGE SCALE GENOMIC DNA]</scope>
    <source>
        <strain evidence="1 2">3CB1</strain>
    </source>
</reference>
<dbReference type="Proteomes" id="UP000185739">
    <property type="component" value="Chromosome"/>
</dbReference>
<dbReference type="OrthoDB" id="8759120at2"/>
<dbReference type="AlphaFoldDB" id="A0A1H5Z7Z4"/>
<keyword evidence="2" id="KW-1185">Reference proteome</keyword>
<name>A0A1H5Z7Z4_9RHOO</name>
<dbReference type="EMBL" id="CP018839">
    <property type="protein sequence ID" value="APR05640.1"/>
    <property type="molecule type" value="Genomic_DNA"/>
</dbReference>
<dbReference type="STRING" id="96773.Tchl_2817"/>
<protein>
    <submittedName>
        <fullName evidence="1">Uncharacterized protein</fullName>
    </submittedName>
</protein>
<proteinExistence type="predicted"/>
<evidence type="ECO:0000313" key="1">
    <source>
        <dbReference type="EMBL" id="APR05640.1"/>
    </source>
</evidence>
<gene>
    <name evidence="1" type="ORF">Tchl_2817</name>
</gene>
<dbReference type="KEGG" id="tcl:Tchl_2817"/>
<organism evidence="1 2">
    <name type="scientific">Thauera chlorobenzoica</name>
    <dbReference type="NCBI Taxonomy" id="96773"/>
    <lineage>
        <taxon>Bacteria</taxon>
        <taxon>Pseudomonadati</taxon>
        <taxon>Pseudomonadota</taxon>
        <taxon>Betaproteobacteria</taxon>
        <taxon>Rhodocyclales</taxon>
        <taxon>Zoogloeaceae</taxon>
        <taxon>Thauera</taxon>
    </lineage>
</organism>
<sequence>MTDRIVTTASYTGSGVSIVSALTLTDLGILIGIATALATLLLNGVYHYRRDRREREAHAIRLEVLRGEAEDRRRATLPVALDRRRPCADIADCPYSHD</sequence>